<evidence type="ECO:0000313" key="2">
    <source>
        <dbReference type="Proteomes" id="UP000053319"/>
    </source>
</evidence>
<name>R7SZX8_DICSQ</name>
<sequence length="76" mass="8469">MDMGTCRILHLNLDQPVPPVCALLFATEGDTGALLARTTRAVPYSRDRRGHGKAFWGDKLLLLYCGRSWLQDGRPV</sequence>
<reference evidence="1 2" key="1">
    <citation type="journal article" date="2012" name="Science">
        <title>The Paleozoic origin of enzymatic lignin decomposition reconstructed from 31 fungal genomes.</title>
        <authorList>
            <person name="Floudas D."/>
            <person name="Binder M."/>
            <person name="Riley R."/>
            <person name="Barry K."/>
            <person name="Blanchette R.A."/>
            <person name="Henrissat B."/>
            <person name="Martinez A.T."/>
            <person name="Otillar R."/>
            <person name="Spatafora J.W."/>
            <person name="Yadav J.S."/>
            <person name="Aerts A."/>
            <person name="Benoit I."/>
            <person name="Boyd A."/>
            <person name="Carlson A."/>
            <person name="Copeland A."/>
            <person name="Coutinho P.M."/>
            <person name="de Vries R.P."/>
            <person name="Ferreira P."/>
            <person name="Findley K."/>
            <person name="Foster B."/>
            <person name="Gaskell J."/>
            <person name="Glotzer D."/>
            <person name="Gorecki P."/>
            <person name="Heitman J."/>
            <person name="Hesse C."/>
            <person name="Hori C."/>
            <person name="Igarashi K."/>
            <person name="Jurgens J.A."/>
            <person name="Kallen N."/>
            <person name="Kersten P."/>
            <person name="Kohler A."/>
            <person name="Kuees U."/>
            <person name="Kumar T.K.A."/>
            <person name="Kuo A."/>
            <person name="LaButti K."/>
            <person name="Larrondo L.F."/>
            <person name="Lindquist E."/>
            <person name="Ling A."/>
            <person name="Lombard V."/>
            <person name="Lucas S."/>
            <person name="Lundell T."/>
            <person name="Martin R."/>
            <person name="McLaughlin D.J."/>
            <person name="Morgenstern I."/>
            <person name="Morin E."/>
            <person name="Murat C."/>
            <person name="Nagy L.G."/>
            <person name="Nolan M."/>
            <person name="Ohm R.A."/>
            <person name="Patyshakuliyeva A."/>
            <person name="Rokas A."/>
            <person name="Ruiz-Duenas F.J."/>
            <person name="Sabat G."/>
            <person name="Salamov A."/>
            <person name="Samejima M."/>
            <person name="Schmutz J."/>
            <person name="Slot J.C."/>
            <person name="St John F."/>
            <person name="Stenlid J."/>
            <person name="Sun H."/>
            <person name="Sun S."/>
            <person name="Syed K."/>
            <person name="Tsang A."/>
            <person name="Wiebenga A."/>
            <person name="Young D."/>
            <person name="Pisabarro A."/>
            <person name="Eastwood D.C."/>
            <person name="Martin F."/>
            <person name="Cullen D."/>
            <person name="Grigoriev I.V."/>
            <person name="Hibbett D.S."/>
        </authorList>
    </citation>
    <scope>NUCLEOTIDE SEQUENCE [LARGE SCALE GENOMIC DNA]</scope>
    <source>
        <strain evidence="1 2">LYAD-421 SS1</strain>
    </source>
</reference>
<dbReference type="RefSeq" id="XP_007366666.1">
    <property type="nucleotide sequence ID" value="XM_007366604.1"/>
</dbReference>
<evidence type="ECO:0000313" key="1">
    <source>
        <dbReference type="EMBL" id="EJF60527.1"/>
    </source>
</evidence>
<dbReference type="KEGG" id="dsq:DICSQDRAFT_137363"/>
<dbReference type="AlphaFoldDB" id="R7SZX8"/>
<organism evidence="1 2">
    <name type="scientific">Dichomitus squalens (strain LYAD-421)</name>
    <name type="common">Western red white-rot fungus</name>
    <dbReference type="NCBI Taxonomy" id="732165"/>
    <lineage>
        <taxon>Eukaryota</taxon>
        <taxon>Fungi</taxon>
        <taxon>Dikarya</taxon>
        <taxon>Basidiomycota</taxon>
        <taxon>Agaricomycotina</taxon>
        <taxon>Agaricomycetes</taxon>
        <taxon>Polyporales</taxon>
        <taxon>Polyporaceae</taxon>
        <taxon>Dichomitus</taxon>
    </lineage>
</organism>
<proteinExistence type="predicted"/>
<dbReference type="GeneID" id="18835598"/>
<gene>
    <name evidence="1" type="ORF">DICSQDRAFT_137363</name>
</gene>
<dbReference type="EMBL" id="JH719415">
    <property type="protein sequence ID" value="EJF60527.1"/>
    <property type="molecule type" value="Genomic_DNA"/>
</dbReference>
<protein>
    <submittedName>
        <fullName evidence="1">Uncharacterized protein</fullName>
    </submittedName>
</protein>
<accession>R7SZX8</accession>
<dbReference type="Proteomes" id="UP000053319">
    <property type="component" value="Unassembled WGS sequence"/>
</dbReference>
<dbReference type="HOGENOM" id="CLU_2654470_0_0_1"/>